<proteinExistence type="predicted"/>
<evidence type="ECO:0000313" key="2">
    <source>
        <dbReference type="EMBL" id="AHI32988.1"/>
    </source>
</evidence>
<keyword evidence="1" id="KW-1133">Transmembrane helix</keyword>
<name>W5Z3D1_9GAMM</name>
<gene>
    <name evidence="2" type="ORF">AU15_03620</name>
</gene>
<dbReference type="KEGG" id="msr:AU15_03620"/>
<organism evidence="2 3">
    <name type="scientific">Marinobacter salarius</name>
    <dbReference type="NCBI Taxonomy" id="1420917"/>
    <lineage>
        <taxon>Bacteria</taxon>
        <taxon>Pseudomonadati</taxon>
        <taxon>Pseudomonadota</taxon>
        <taxon>Gammaproteobacteria</taxon>
        <taxon>Pseudomonadales</taxon>
        <taxon>Marinobacteraceae</taxon>
        <taxon>Marinobacter</taxon>
    </lineage>
</organism>
<dbReference type="AlphaFoldDB" id="W5Z3D1"/>
<feature type="transmembrane region" description="Helical" evidence="1">
    <location>
        <begin position="46"/>
        <end position="65"/>
    </location>
</feature>
<dbReference type="EMBL" id="CP007152">
    <property type="protein sequence ID" value="AHI32988.1"/>
    <property type="molecule type" value="Genomic_DNA"/>
</dbReference>
<evidence type="ECO:0000313" key="3">
    <source>
        <dbReference type="Proteomes" id="UP000035081"/>
    </source>
</evidence>
<feature type="transmembrane region" description="Helical" evidence="1">
    <location>
        <begin position="21"/>
        <end position="40"/>
    </location>
</feature>
<keyword evidence="1" id="KW-0812">Transmembrane</keyword>
<reference evidence="2 3" key="1">
    <citation type="journal article" date="2014" name="Genome Announc.">
        <title>Draft Genome Sequences of Marinobacter similis A3d10T and Marinobacter salarius R9SW1T.</title>
        <authorList>
            <person name="Ivanova E.P."/>
            <person name="Ng H.J."/>
            <person name="Webb H.K."/>
            <person name="Feng G."/>
            <person name="Oshima K."/>
            <person name="Hattori M."/>
            <person name="Ohkuma M."/>
            <person name="Sergeev A.F."/>
            <person name="Mikhailov V.V."/>
            <person name="Crawford R.J."/>
            <person name="Sawabe T."/>
        </authorList>
    </citation>
    <scope>NUCLEOTIDE SEQUENCE [LARGE SCALE GENOMIC DNA]</scope>
    <source>
        <strain evidence="3">A3d10 and R9SW1</strain>
    </source>
</reference>
<evidence type="ECO:0000256" key="1">
    <source>
        <dbReference type="SAM" id="Phobius"/>
    </source>
</evidence>
<accession>W5Z3D1</accession>
<sequence>MADDHRNVASLELIQPLQLTYFAVHGAHGFVWVAVALQKLAIELPLSFRFGLAFFLGFPGGNFLFGGFRIDRFNYPTVLAENVVAPSGCFLGDGTANDNLAVFIGITIHPCLYDRGRHQRSRSRYSD</sequence>
<keyword evidence="1" id="KW-0472">Membrane</keyword>
<dbReference type="Proteomes" id="UP000035081">
    <property type="component" value="Chromosome"/>
</dbReference>
<dbReference type="HOGENOM" id="CLU_1967927_0_0_6"/>
<protein>
    <submittedName>
        <fullName evidence="2">Uncharacterized protein</fullName>
    </submittedName>
</protein>